<dbReference type="InterPro" id="IPR013103">
    <property type="entry name" value="RVT_2"/>
</dbReference>
<evidence type="ECO:0000313" key="6">
    <source>
        <dbReference type="EMBL" id="GFA95719.1"/>
    </source>
</evidence>
<keyword evidence="2" id="KW-0378">Hydrolase</keyword>
<feature type="region of interest" description="Disordered" evidence="3">
    <location>
        <begin position="334"/>
        <end position="363"/>
    </location>
</feature>
<dbReference type="InterPro" id="IPR043502">
    <property type="entry name" value="DNA/RNA_pol_sf"/>
</dbReference>
<dbReference type="PANTHER" id="PTHR42648:SF32">
    <property type="entry name" value="RIBONUCLEASE H-LIKE DOMAIN, GAG-PRE-INTEGRASE DOMAIN PROTEIN-RELATED"/>
    <property type="match status" value="1"/>
</dbReference>
<feature type="compositionally biased region" description="Polar residues" evidence="3">
    <location>
        <begin position="114"/>
        <end position="125"/>
    </location>
</feature>
<dbReference type="EMBL" id="BKCJ010521847">
    <property type="protein sequence ID" value="GFA95719.1"/>
    <property type="molecule type" value="Genomic_DNA"/>
</dbReference>
<feature type="non-terminal residue" evidence="6">
    <location>
        <position position="697"/>
    </location>
</feature>
<organism evidence="6">
    <name type="scientific">Tanacetum cinerariifolium</name>
    <name type="common">Dalmatian daisy</name>
    <name type="synonym">Chrysanthemum cinerariifolium</name>
    <dbReference type="NCBI Taxonomy" id="118510"/>
    <lineage>
        <taxon>Eukaryota</taxon>
        <taxon>Viridiplantae</taxon>
        <taxon>Streptophyta</taxon>
        <taxon>Embryophyta</taxon>
        <taxon>Tracheophyta</taxon>
        <taxon>Spermatophyta</taxon>
        <taxon>Magnoliopsida</taxon>
        <taxon>eudicotyledons</taxon>
        <taxon>Gunneridae</taxon>
        <taxon>Pentapetalae</taxon>
        <taxon>asterids</taxon>
        <taxon>campanulids</taxon>
        <taxon>Asterales</taxon>
        <taxon>Asteraceae</taxon>
        <taxon>Asteroideae</taxon>
        <taxon>Anthemideae</taxon>
        <taxon>Anthemidinae</taxon>
        <taxon>Tanacetum</taxon>
    </lineage>
</organism>
<feature type="non-terminal residue" evidence="6">
    <location>
        <position position="1"/>
    </location>
</feature>
<evidence type="ECO:0000256" key="2">
    <source>
        <dbReference type="ARBA" id="ARBA00022801"/>
    </source>
</evidence>
<gene>
    <name evidence="6" type="ORF">Tci_667691</name>
</gene>
<dbReference type="InterPro" id="IPR039537">
    <property type="entry name" value="Retrotran_Ty1/copia-like"/>
</dbReference>
<evidence type="ECO:0000259" key="5">
    <source>
        <dbReference type="Pfam" id="PF25597"/>
    </source>
</evidence>
<evidence type="ECO:0000256" key="3">
    <source>
        <dbReference type="SAM" id="MobiDB-lite"/>
    </source>
</evidence>
<feature type="region of interest" description="Disordered" evidence="3">
    <location>
        <begin position="211"/>
        <end position="286"/>
    </location>
</feature>
<dbReference type="GO" id="GO:0016787">
    <property type="term" value="F:hydrolase activity"/>
    <property type="evidence" value="ECO:0007669"/>
    <property type="project" value="UniProtKB-KW"/>
</dbReference>
<keyword evidence="1" id="KW-0479">Metal-binding</keyword>
<proteinExistence type="predicted"/>
<feature type="compositionally biased region" description="Polar residues" evidence="3">
    <location>
        <begin position="220"/>
        <end position="234"/>
    </location>
</feature>
<dbReference type="InterPro" id="IPR057670">
    <property type="entry name" value="SH3_retrovirus"/>
</dbReference>
<dbReference type="Pfam" id="PF25597">
    <property type="entry name" value="SH3_retrovirus"/>
    <property type="match status" value="1"/>
</dbReference>
<evidence type="ECO:0000256" key="1">
    <source>
        <dbReference type="ARBA" id="ARBA00022723"/>
    </source>
</evidence>
<sequence>VDSLLPTIFWTEAVATACYVLNRVLVVKPHNKTPYELLTSDKPAIGYLKPFGCQLTILNTSDYLGKFDEKADEGYIVGYSIPGKAYRVYNLVTGKIVETMNMKFLENLPSVEGTWNQGSSSNSAGCQDLDSDSDDEQDVIIVQNSPTPVTLPVHDVPNHEEVAQSVLSPSLDLNDDDMEELCSLQTQEQEGKGAAQRLRLAFPTHVVTHEASSIPAEKSSLVSPASTPTASAGNTPLVYPRPSAGRSSKSTEKKLASSSKTPIPADRSVSAGKSIPADRSISADKSISADRSISTGKFIPANKSVSVDTSISADRSVSAGKFIPVDRSISADKSISADRSISASRDTNSADRHPSKLSSNAVSERFLPASNTQNSDIHDGLKLFDCPSTGIYSSSSYDDEYHGLDISNQENEILVNPVTTKKVNEAHPHSLIIGDLHTPVQTRKKAKAQEELQQFQNQRVWVLVELPKGKHAIGTKWILKNKRDARGIVCRNKARLVAQGHRQEEGIHYNEVFALVARVEAIKLFLAFASYMGVMVYQMDVKSTFLNGEIQEEVYVTQPKGFEDPKYPKRVYKVVKALYGLHQAPRSWYATLSLFLLKHRYRRGTIDQTLFLKKDSKDITLVDQRSDGIFIHQTKYVNDILHKFDMDTNKSAPTPFKPSKIKDKNLPNGPVNVHLYRSMIGSLMYLTTSRPDITFAV</sequence>
<name>A0A699KHY4_TANCI</name>
<dbReference type="PANTHER" id="PTHR42648">
    <property type="entry name" value="TRANSPOSASE, PUTATIVE-RELATED"/>
    <property type="match status" value="1"/>
</dbReference>
<dbReference type="Pfam" id="PF07727">
    <property type="entry name" value="RVT_2"/>
    <property type="match status" value="1"/>
</dbReference>
<comment type="caution">
    <text evidence="6">The sequence shown here is derived from an EMBL/GenBank/DDBJ whole genome shotgun (WGS) entry which is preliminary data.</text>
</comment>
<feature type="domain" description="Reverse transcriptase Ty1/copia-type" evidence="4">
    <location>
        <begin position="459"/>
        <end position="631"/>
    </location>
</feature>
<feature type="domain" description="Retroviral polymerase SH3-like" evidence="5">
    <location>
        <begin position="56"/>
        <end position="107"/>
    </location>
</feature>
<dbReference type="AlphaFoldDB" id="A0A699KHY4"/>
<accession>A0A699KHY4</accession>
<dbReference type="SUPFAM" id="SSF56672">
    <property type="entry name" value="DNA/RNA polymerases"/>
    <property type="match status" value="1"/>
</dbReference>
<dbReference type="GO" id="GO:0046872">
    <property type="term" value="F:metal ion binding"/>
    <property type="evidence" value="ECO:0007669"/>
    <property type="project" value="UniProtKB-KW"/>
</dbReference>
<feature type="compositionally biased region" description="Low complexity" evidence="3">
    <location>
        <begin position="334"/>
        <end position="345"/>
    </location>
</feature>
<reference evidence="6" key="1">
    <citation type="journal article" date="2019" name="Sci. Rep.">
        <title>Draft genome of Tanacetum cinerariifolium, the natural source of mosquito coil.</title>
        <authorList>
            <person name="Yamashiro T."/>
            <person name="Shiraishi A."/>
            <person name="Satake H."/>
            <person name="Nakayama K."/>
        </authorList>
    </citation>
    <scope>NUCLEOTIDE SEQUENCE</scope>
</reference>
<protein>
    <submittedName>
        <fullName evidence="6">Uncharacterized protein</fullName>
    </submittedName>
</protein>
<evidence type="ECO:0000259" key="4">
    <source>
        <dbReference type="Pfam" id="PF07727"/>
    </source>
</evidence>
<feature type="region of interest" description="Disordered" evidence="3">
    <location>
        <begin position="114"/>
        <end position="134"/>
    </location>
</feature>